<gene>
    <name evidence="3" type="ORF">FOC49_07560</name>
</gene>
<accession>A0AAP9HDS2</accession>
<reference evidence="3 4" key="1">
    <citation type="submission" date="2019-11" db="EMBL/GenBank/DDBJ databases">
        <title>FDA dAtabase for Regulatory Grade micrObial Sequences (FDA-ARGOS): Supporting development and validation of Infectious Disease Dx tests.</title>
        <authorList>
            <person name="Turner S."/>
            <person name="Byrd R."/>
            <person name="Tallon L."/>
            <person name="Sadzewicz L."/>
            <person name="Vavikolanu K."/>
            <person name="Mehta A."/>
            <person name="Aluvathingal J."/>
            <person name="Nadendla S."/>
            <person name="Myers T."/>
            <person name="Yan Y."/>
            <person name="Sichtig H."/>
        </authorList>
    </citation>
    <scope>NUCLEOTIDE SEQUENCE [LARGE SCALE GENOMIC DNA]</scope>
    <source>
        <strain evidence="3 4">FDAARGOS_741</strain>
    </source>
</reference>
<evidence type="ECO:0000313" key="4">
    <source>
        <dbReference type="Proteomes" id="UP000425411"/>
    </source>
</evidence>
<keyword evidence="4" id="KW-1185">Reference proteome</keyword>
<feature type="transmembrane region" description="Helical" evidence="2">
    <location>
        <begin position="48"/>
        <end position="68"/>
    </location>
</feature>
<evidence type="ECO:0000256" key="2">
    <source>
        <dbReference type="SAM" id="Phobius"/>
    </source>
</evidence>
<evidence type="ECO:0000256" key="1">
    <source>
        <dbReference type="SAM" id="MobiDB-lite"/>
    </source>
</evidence>
<evidence type="ECO:0008006" key="5">
    <source>
        <dbReference type="Google" id="ProtNLM"/>
    </source>
</evidence>
<dbReference type="Proteomes" id="UP000425411">
    <property type="component" value="Chromosome"/>
</dbReference>
<feature type="region of interest" description="Disordered" evidence="1">
    <location>
        <begin position="110"/>
        <end position="142"/>
    </location>
</feature>
<organism evidence="3 4">
    <name type="scientific">Gemella morbillorum</name>
    <dbReference type="NCBI Taxonomy" id="29391"/>
    <lineage>
        <taxon>Bacteria</taxon>
        <taxon>Bacillati</taxon>
        <taxon>Bacillota</taxon>
        <taxon>Bacilli</taxon>
        <taxon>Bacillales</taxon>
        <taxon>Gemellaceae</taxon>
        <taxon>Gemella</taxon>
    </lineage>
</organism>
<dbReference type="EMBL" id="CP046314">
    <property type="protein sequence ID" value="QGS09743.1"/>
    <property type="molecule type" value="Genomic_DNA"/>
</dbReference>
<dbReference type="AlphaFoldDB" id="A0AAP9HDS2"/>
<dbReference type="RefSeq" id="WP_004632513.1">
    <property type="nucleotide sequence ID" value="NZ_CP046314.1"/>
</dbReference>
<evidence type="ECO:0000313" key="3">
    <source>
        <dbReference type="EMBL" id="QGS09743.1"/>
    </source>
</evidence>
<proteinExistence type="predicted"/>
<keyword evidence="2" id="KW-0472">Membrane</keyword>
<keyword evidence="2" id="KW-0812">Transmembrane</keyword>
<sequence length="142" mass="15634">MSSNFLPELKHNNYYEAFNIYADLSDKFLTQAKIDKPYDKGNLPKEPISIFWIPIVIGLGMFIARFIVKGMENQLETVRSALAAISYIKENSLNVTRSKDQFLYSTVNKTAKPKETSSSSGGGSSTHTSSSGRTHGGTGGKF</sequence>
<keyword evidence="2" id="KW-1133">Transmembrane helix</keyword>
<name>A0AAP9HDS2_9BACL</name>
<protein>
    <recommendedName>
        <fullName evidence="5">TPM domain-containing protein</fullName>
    </recommendedName>
</protein>